<sequence>MIVALAVAAAGVPSVAEMKWQRRVLVVAAPSGGDPALAAQRNALRGWPRGAEDRDVQVVEVIGDRVTGARDAATALRARLRLPATRFALVLIGKDGHVALRSGEPVLAETLQGRIDAMPMRRAGQR</sequence>
<evidence type="ECO:0000256" key="1">
    <source>
        <dbReference type="ARBA" id="ARBA00022729"/>
    </source>
</evidence>
<name>A0ABX2JI99_9SPHN</name>
<dbReference type="RefSeq" id="WP_174191747.1">
    <property type="nucleotide sequence ID" value="NZ_JABULH010000001.1"/>
</dbReference>
<evidence type="ECO:0000313" key="4">
    <source>
        <dbReference type="Proteomes" id="UP000621447"/>
    </source>
</evidence>
<dbReference type="Proteomes" id="UP000621447">
    <property type="component" value="Unassembled WGS sequence"/>
</dbReference>
<keyword evidence="1" id="KW-0732">Signal</keyword>
<dbReference type="EMBL" id="JABULH010000001">
    <property type="protein sequence ID" value="NTS63628.1"/>
    <property type="molecule type" value="Genomic_DNA"/>
</dbReference>
<accession>A0ABX2JI99</accession>
<comment type="caution">
    <text evidence="3">The sequence shown here is derived from an EMBL/GenBank/DDBJ whole genome shotgun (WGS) entry which is preliminary data.</text>
</comment>
<keyword evidence="4" id="KW-1185">Reference proteome</keyword>
<proteinExistence type="predicted"/>
<gene>
    <name evidence="3" type="ORF">HRV97_00465</name>
</gene>
<feature type="domain" description="DUF4174" evidence="2">
    <location>
        <begin position="16"/>
        <end position="122"/>
    </location>
</feature>
<organism evidence="3 4">
    <name type="scientific">Sphingomonas hominis</name>
    <dbReference type="NCBI Taxonomy" id="2741495"/>
    <lineage>
        <taxon>Bacteria</taxon>
        <taxon>Pseudomonadati</taxon>
        <taxon>Pseudomonadota</taxon>
        <taxon>Alphaproteobacteria</taxon>
        <taxon>Sphingomonadales</taxon>
        <taxon>Sphingomonadaceae</taxon>
        <taxon>Sphingomonas</taxon>
    </lineage>
</organism>
<evidence type="ECO:0000259" key="2">
    <source>
        <dbReference type="Pfam" id="PF13778"/>
    </source>
</evidence>
<reference evidence="3 4" key="1">
    <citation type="submission" date="2020-06" db="EMBL/GenBank/DDBJ databases">
        <title>Sphingomonas hominis sp. nov., a member of the Sphingomonas, isolated from the hair of a 22-year-old girl.</title>
        <authorList>
            <person name="Zhang D.-F."/>
            <person name="Cui X.-W."/>
        </authorList>
    </citation>
    <scope>NUCLEOTIDE SEQUENCE [LARGE SCALE GENOMIC DNA]</scope>
    <source>
        <strain evidence="3 4">HHU CXW</strain>
    </source>
</reference>
<evidence type="ECO:0000313" key="3">
    <source>
        <dbReference type="EMBL" id="NTS63628.1"/>
    </source>
</evidence>
<protein>
    <submittedName>
        <fullName evidence="3">DUF4174 domain-containing protein</fullName>
    </submittedName>
</protein>
<dbReference type="InterPro" id="IPR025232">
    <property type="entry name" value="DUF4174"/>
</dbReference>
<dbReference type="Pfam" id="PF13778">
    <property type="entry name" value="DUF4174"/>
    <property type="match status" value="1"/>
</dbReference>